<accession>A0A0D3H6Q3</accession>
<reference evidence="2" key="1">
    <citation type="journal article" date="2009" name="Rice">
        <title>De Novo Next Generation Sequencing of Plant Genomes.</title>
        <authorList>
            <person name="Rounsley S."/>
            <person name="Marri P.R."/>
            <person name="Yu Y."/>
            <person name="He R."/>
            <person name="Sisneros N."/>
            <person name="Goicoechea J.L."/>
            <person name="Lee S.J."/>
            <person name="Angelova A."/>
            <person name="Kudrna D."/>
            <person name="Luo M."/>
            <person name="Affourtit J."/>
            <person name="Desany B."/>
            <person name="Knight J."/>
            <person name="Niazi F."/>
            <person name="Egholm M."/>
            <person name="Wing R.A."/>
        </authorList>
    </citation>
    <scope>NUCLEOTIDE SEQUENCE [LARGE SCALE GENOMIC DNA]</scope>
    <source>
        <strain evidence="2">cv. IRGC 105608</strain>
    </source>
</reference>
<name>A0A0D3H6Q3_9ORYZ</name>
<dbReference type="HOGENOM" id="CLU_116036_0_0_1"/>
<dbReference type="Proteomes" id="UP000026960">
    <property type="component" value="Chromosome 9"/>
</dbReference>
<organism evidence="2">
    <name type="scientific">Oryza barthii</name>
    <dbReference type="NCBI Taxonomy" id="65489"/>
    <lineage>
        <taxon>Eukaryota</taxon>
        <taxon>Viridiplantae</taxon>
        <taxon>Streptophyta</taxon>
        <taxon>Embryophyta</taxon>
        <taxon>Tracheophyta</taxon>
        <taxon>Spermatophyta</taxon>
        <taxon>Magnoliopsida</taxon>
        <taxon>Liliopsida</taxon>
        <taxon>Poales</taxon>
        <taxon>Poaceae</taxon>
        <taxon>BOP clade</taxon>
        <taxon>Oryzoideae</taxon>
        <taxon>Oryzeae</taxon>
        <taxon>Oryzinae</taxon>
        <taxon>Oryza</taxon>
    </lineage>
</organism>
<dbReference type="EnsemblPlants" id="OBART09G09830.1">
    <property type="protein sequence ID" value="OBART09G09830.1"/>
    <property type="gene ID" value="OBART09G09830"/>
</dbReference>
<reference evidence="2" key="2">
    <citation type="submission" date="2015-03" db="UniProtKB">
        <authorList>
            <consortium name="EnsemblPlants"/>
        </authorList>
    </citation>
    <scope>IDENTIFICATION</scope>
</reference>
<evidence type="ECO:0000313" key="3">
    <source>
        <dbReference type="Proteomes" id="UP000026960"/>
    </source>
</evidence>
<evidence type="ECO:0000256" key="1">
    <source>
        <dbReference type="SAM" id="MobiDB-lite"/>
    </source>
</evidence>
<keyword evidence="3" id="KW-1185">Reference proteome</keyword>
<proteinExistence type="predicted"/>
<feature type="compositionally biased region" description="Basic and acidic residues" evidence="1">
    <location>
        <begin position="26"/>
        <end position="41"/>
    </location>
</feature>
<feature type="region of interest" description="Disordered" evidence="1">
    <location>
        <begin position="123"/>
        <end position="143"/>
    </location>
</feature>
<feature type="region of interest" description="Disordered" evidence="1">
    <location>
        <begin position="1"/>
        <end position="95"/>
    </location>
</feature>
<evidence type="ECO:0000313" key="2">
    <source>
        <dbReference type="EnsemblPlants" id="OBART09G09830.1"/>
    </source>
</evidence>
<dbReference type="Gramene" id="OBART09G09830.1">
    <property type="protein sequence ID" value="OBART09G09830.1"/>
    <property type="gene ID" value="OBART09G09830"/>
</dbReference>
<sequence length="143" mass="16237">MDDKQETESTKTHFVDPTHNPTTDATPEHDEHESDLPEEFRVTSPPPLSPPPYLLSPSMDDDGMIYAEDLGYMSTPCPSPPSDVDDLNPPEDPNNKIILHPTFIDDGGDLDIIQEDIYNFRYDQTPTRDAQSPATRFKRHKRD</sequence>
<feature type="compositionally biased region" description="Polar residues" evidence="1">
    <location>
        <begin position="123"/>
        <end position="134"/>
    </location>
</feature>
<dbReference type="PaxDb" id="65489-OBART09G09830.1"/>
<dbReference type="AlphaFoldDB" id="A0A0D3H6Q3"/>
<feature type="compositionally biased region" description="Pro residues" evidence="1">
    <location>
        <begin position="44"/>
        <end position="54"/>
    </location>
</feature>
<feature type="compositionally biased region" description="Basic and acidic residues" evidence="1">
    <location>
        <begin position="1"/>
        <end position="16"/>
    </location>
</feature>
<protein>
    <submittedName>
        <fullName evidence="2">Uncharacterized protein</fullName>
    </submittedName>
</protein>